<evidence type="ECO:0000313" key="3">
    <source>
        <dbReference type="Proteomes" id="UP000386466"/>
    </source>
</evidence>
<dbReference type="Proteomes" id="UP000386466">
    <property type="component" value="Unassembled WGS sequence"/>
</dbReference>
<keyword evidence="3" id="KW-1185">Reference proteome</keyword>
<sequence>GAWVSQLVEGQTSAQVMISQLVGSSPTSDSVLTAQSPEPASDSVSLSLCTSPAHTL</sequence>
<gene>
    <name evidence="2" type="ORF">LYPA_23C015789</name>
</gene>
<name>A0A485PK80_LYNPA</name>
<dbReference type="AlphaFoldDB" id="A0A485PK80"/>
<reference evidence="2 3" key="1">
    <citation type="submission" date="2019-01" db="EMBL/GenBank/DDBJ databases">
        <authorList>
            <person name="Alioto T."/>
            <person name="Alioto T."/>
        </authorList>
    </citation>
    <scope>NUCLEOTIDE SEQUENCE [LARGE SCALE GENOMIC DNA]</scope>
</reference>
<evidence type="ECO:0000256" key="1">
    <source>
        <dbReference type="SAM" id="MobiDB-lite"/>
    </source>
</evidence>
<feature type="non-terminal residue" evidence="2">
    <location>
        <position position="56"/>
    </location>
</feature>
<feature type="non-terminal residue" evidence="2">
    <location>
        <position position="1"/>
    </location>
</feature>
<evidence type="ECO:0000313" key="2">
    <source>
        <dbReference type="EMBL" id="VFV44106.1"/>
    </source>
</evidence>
<proteinExistence type="predicted"/>
<protein>
    <submittedName>
        <fullName evidence="2">Uncharacterized protein</fullName>
    </submittedName>
</protein>
<feature type="region of interest" description="Disordered" evidence="1">
    <location>
        <begin position="25"/>
        <end position="56"/>
    </location>
</feature>
<dbReference type="EMBL" id="CAAGRJ010035068">
    <property type="protein sequence ID" value="VFV44106.1"/>
    <property type="molecule type" value="Genomic_DNA"/>
</dbReference>
<organism evidence="2 3">
    <name type="scientific">Lynx pardinus</name>
    <name type="common">Iberian lynx</name>
    <name type="synonym">Felis pardina</name>
    <dbReference type="NCBI Taxonomy" id="191816"/>
    <lineage>
        <taxon>Eukaryota</taxon>
        <taxon>Metazoa</taxon>
        <taxon>Chordata</taxon>
        <taxon>Craniata</taxon>
        <taxon>Vertebrata</taxon>
        <taxon>Euteleostomi</taxon>
        <taxon>Mammalia</taxon>
        <taxon>Eutheria</taxon>
        <taxon>Laurasiatheria</taxon>
        <taxon>Carnivora</taxon>
        <taxon>Feliformia</taxon>
        <taxon>Felidae</taxon>
        <taxon>Felinae</taxon>
        <taxon>Lynx</taxon>
    </lineage>
</organism>
<accession>A0A485PK80</accession>